<dbReference type="NCBIfam" id="NF008425">
    <property type="entry name" value="PRK11259.1"/>
    <property type="match status" value="1"/>
</dbReference>
<keyword evidence="8" id="KW-1185">Reference proteome</keyword>
<keyword evidence="5" id="KW-0812">Transmembrane</keyword>
<sequence>MSYERNGKMVNRNYSVIVVGAGSVGMAAGYYLSKKGVNTLLIDAFDPPHGKGSHHGETRMIRHATHVSSKGGQHFVPLVQRAQELWLNLERELEDTLFIPTGTLSVGEADSFYMKKNIEEGSMYSRLEVLNANEINMNWPGFSIPDHFMGCFEFSSGALLNEKCIYAYRELRSKNKATLLTNTEVKSIDFFTQGVTVNTKENSYHADKVLICAGAWTGKILYSLGLPLQPVRKTFAWFETNDLAFQHPQLPCFHFSFENQLYYGFPNINGSGVKLGRTDSERNINPDLMRQNFGKYASDEGDLRKFLDRFLPKASGKFKKGKACLITNTPDKQFIVDQHPEFPHVYFSGGYSGKGFQISSVLGEILSQLITEGSTTHDISAFSLARKAIQK</sequence>
<evidence type="ECO:0000259" key="6">
    <source>
        <dbReference type="Pfam" id="PF01266"/>
    </source>
</evidence>
<dbReference type="GO" id="GO:0008115">
    <property type="term" value="F:sarcosine oxidase activity"/>
    <property type="evidence" value="ECO:0007669"/>
    <property type="project" value="TreeGrafter"/>
</dbReference>
<keyword evidence="5" id="KW-0472">Membrane</keyword>
<feature type="transmembrane region" description="Helical" evidence="5">
    <location>
        <begin position="12"/>
        <end position="32"/>
    </location>
</feature>
<evidence type="ECO:0000256" key="5">
    <source>
        <dbReference type="SAM" id="Phobius"/>
    </source>
</evidence>
<dbReference type="Pfam" id="PF01266">
    <property type="entry name" value="DAO"/>
    <property type="match status" value="1"/>
</dbReference>
<dbReference type="SUPFAM" id="SSF54373">
    <property type="entry name" value="FAD-linked reductases, C-terminal domain"/>
    <property type="match status" value="1"/>
</dbReference>
<dbReference type="Gene3D" id="3.30.9.10">
    <property type="entry name" value="D-Amino Acid Oxidase, subunit A, domain 2"/>
    <property type="match status" value="1"/>
</dbReference>
<evidence type="ECO:0000256" key="2">
    <source>
        <dbReference type="ARBA" id="ARBA00022630"/>
    </source>
</evidence>
<accession>A0A221MFC4</accession>
<organism evidence="7 8">
    <name type="scientific">Virgibacillus necropolis</name>
    <dbReference type="NCBI Taxonomy" id="163877"/>
    <lineage>
        <taxon>Bacteria</taxon>
        <taxon>Bacillati</taxon>
        <taxon>Bacillota</taxon>
        <taxon>Bacilli</taxon>
        <taxon>Bacillales</taxon>
        <taxon>Bacillaceae</taxon>
        <taxon>Virgibacillus</taxon>
    </lineage>
</organism>
<dbReference type="PANTHER" id="PTHR10961:SF7">
    <property type="entry name" value="FAD DEPENDENT OXIDOREDUCTASE DOMAIN-CONTAINING PROTEIN"/>
    <property type="match status" value="1"/>
</dbReference>
<evidence type="ECO:0000256" key="4">
    <source>
        <dbReference type="ARBA" id="ARBA00023002"/>
    </source>
</evidence>
<protein>
    <submittedName>
        <fullName evidence="7">N-methyltryptophan oxidase</fullName>
    </submittedName>
</protein>
<dbReference type="InterPro" id="IPR006076">
    <property type="entry name" value="FAD-dep_OxRdtase"/>
</dbReference>
<evidence type="ECO:0000313" key="7">
    <source>
        <dbReference type="EMBL" id="ASN06366.1"/>
    </source>
</evidence>
<dbReference type="Proteomes" id="UP000204391">
    <property type="component" value="Chromosome"/>
</dbReference>
<dbReference type="InterPro" id="IPR036188">
    <property type="entry name" value="FAD/NAD-bd_sf"/>
</dbReference>
<evidence type="ECO:0000313" key="8">
    <source>
        <dbReference type="Proteomes" id="UP000204391"/>
    </source>
</evidence>
<keyword evidence="2" id="KW-0285">Flavoprotein</keyword>
<dbReference type="Gene3D" id="3.50.50.60">
    <property type="entry name" value="FAD/NAD(P)-binding domain"/>
    <property type="match status" value="1"/>
</dbReference>
<dbReference type="SUPFAM" id="SSF51905">
    <property type="entry name" value="FAD/NAD(P)-binding domain"/>
    <property type="match status" value="1"/>
</dbReference>
<evidence type="ECO:0000256" key="3">
    <source>
        <dbReference type="ARBA" id="ARBA00022827"/>
    </source>
</evidence>
<keyword evidence="5" id="KW-1133">Transmembrane helix</keyword>
<dbReference type="EMBL" id="CP022437">
    <property type="protein sequence ID" value="ASN06366.1"/>
    <property type="molecule type" value="Genomic_DNA"/>
</dbReference>
<keyword evidence="4" id="KW-0560">Oxidoreductase</keyword>
<dbReference type="PANTHER" id="PTHR10961">
    <property type="entry name" value="PEROXISOMAL SARCOSINE OXIDASE"/>
    <property type="match status" value="1"/>
</dbReference>
<proteinExistence type="predicted"/>
<evidence type="ECO:0000256" key="1">
    <source>
        <dbReference type="ARBA" id="ARBA00001974"/>
    </source>
</evidence>
<dbReference type="InterPro" id="IPR045170">
    <property type="entry name" value="MTOX"/>
</dbReference>
<dbReference type="OrthoDB" id="9794226at2"/>
<feature type="domain" description="FAD dependent oxidoreductase" evidence="6">
    <location>
        <begin position="16"/>
        <end position="369"/>
    </location>
</feature>
<dbReference type="AlphaFoldDB" id="A0A221MFC4"/>
<reference evidence="7 8" key="1">
    <citation type="journal article" date="2003" name="Int. J. Syst. Evol. Microbiol.">
        <title>Virgibacillus carmonensis sp. nov., Virgibacillus necropolis sp. nov. and Virgibacillus picturae sp. nov., three novel species isolated from deteriorated mural paintings, transfer of the species of the genus salibacillus to Virgibacillus, as Virgibacillus marismortui comb. nov. and Virgibacillus salexigens comb. nov., and emended description of the genus Virgibacillus.</title>
        <authorList>
            <person name="Heyrman J."/>
            <person name="Logan N.A."/>
            <person name="Busse H.J."/>
            <person name="Balcaen A."/>
            <person name="Lebbe L."/>
            <person name="Rodriguez-Diaz M."/>
            <person name="Swings J."/>
            <person name="De Vos P."/>
        </authorList>
    </citation>
    <scope>NUCLEOTIDE SEQUENCE [LARGE SCALE GENOMIC DNA]</scope>
    <source>
        <strain evidence="7 8">LMG 19488</strain>
    </source>
</reference>
<dbReference type="KEGG" id="vne:CFK40_15730"/>
<name>A0A221MFC4_9BACI</name>
<keyword evidence="3" id="KW-0274">FAD</keyword>
<gene>
    <name evidence="7" type="ORF">CFK40_15730</name>
</gene>
<dbReference type="GO" id="GO:0005829">
    <property type="term" value="C:cytosol"/>
    <property type="evidence" value="ECO:0007669"/>
    <property type="project" value="TreeGrafter"/>
</dbReference>
<comment type="cofactor">
    <cofactor evidence="1">
        <name>FAD</name>
        <dbReference type="ChEBI" id="CHEBI:57692"/>
    </cofactor>
</comment>
<dbReference type="GO" id="GO:0050660">
    <property type="term" value="F:flavin adenine dinucleotide binding"/>
    <property type="evidence" value="ECO:0007669"/>
    <property type="project" value="InterPro"/>
</dbReference>